<dbReference type="STRING" id="1123756.MGEO_20610"/>
<feature type="transmembrane region" description="Helical" evidence="1">
    <location>
        <begin position="85"/>
        <end position="108"/>
    </location>
</feature>
<feature type="transmembrane region" description="Helical" evidence="1">
    <location>
        <begin position="115"/>
        <end position="135"/>
    </location>
</feature>
<evidence type="ECO:0000256" key="1">
    <source>
        <dbReference type="SAM" id="Phobius"/>
    </source>
</evidence>
<feature type="transmembrane region" description="Helical" evidence="1">
    <location>
        <begin position="31"/>
        <end position="52"/>
    </location>
</feature>
<keyword evidence="1" id="KW-1133">Transmembrane helix</keyword>
<name>A0A1X4N812_9RHOB</name>
<gene>
    <name evidence="2" type="ORF">MGEO_20610</name>
</gene>
<proteinExistence type="predicted"/>
<keyword evidence="1" id="KW-0472">Membrane</keyword>
<evidence type="ECO:0008006" key="4">
    <source>
        <dbReference type="Google" id="ProtNLM"/>
    </source>
</evidence>
<dbReference type="InterPro" id="IPR052712">
    <property type="entry name" value="Acid_resist_chaperone_HdeD"/>
</dbReference>
<evidence type="ECO:0000313" key="3">
    <source>
        <dbReference type="Proteomes" id="UP000193926"/>
    </source>
</evidence>
<dbReference type="PANTHER" id="PTHR34989">
    <property type="entry name" value="PROTEIN HDED"/>
    <property type="match status" value="1"/>
</dbReference>
<dbReference type="InterPro" id="IPR005325">
    <property type="entry name" value="DUF308_memb"/>
</dbReference>
<feature type="transmembrane region" description="Helical" evidence="1">
    <location>
        <begin position="141"/>
        <end position="167"/>
    </location>
</feature>
<keyword evidence="3" id="KW-1185">Reference proteome</keyword>
<dbReference type="RefSeq" id="WP_085641647.1">
    <property type="nucleotide sequence ID" value="NZ_JFKC01000049.1"/>
</dbReference>
<dbReference type="OrthoDB" id="5678253at2"/>
<dbReference type="EMBL" id="JFKC01000049">
    <property type="protein sequence ID" value="OSQ42363.1"/>
    <property type="molecule type" value="Genomic_DNA"/>
</dbReference>
<organism evidence="2 3">
    <name type="scientific">Marivita geojedonensis</name>
    <dbReference type="NCBI Taxonomy" id="1123756"/>
    <lineage>
        <taxon>Bacteria</taxon>
        <taxon>Pseudomonadati</taxon>
        <taxon>Pseudomonadota</taxon>
        <taxon>Alphaproteobacteria</taxon>
        <taxon>Rhodobacterales</taxon>
        <taxon>Roseobacteraceae</taxon>
        <taxon>Marivita</taxon>
    </lineage>
</organism>
<dbReference type="PANTHER" id="PTHR34989:SF1">
    <property type="entry name" value="PROTEIN HDED"/>
    <property type="match status" value="1"/>
</dbReference>
<feature type="transmembrane region" description="Helical" evidence="1">
    <location>
        <begin position="61"/>
        <end position="79"/>
    </location>
</feature>
<dbReference type="AlphaFoldDB" id="A0A1X4N812"/>
<accession>A0A1X4N812</accession>
<dbReference type="Pfam" id="PF03729">
    <property type="entry name" value="DUF308"/>
    <property type="match status" value="1"/>
</dbReference>
<comment type="caution">
    <text evidence="2">The sequence shown here is derived from an EMBL/GenBank/DDBJ whole genome shotgun (WGS) entry which is preliminary data.</text>
</comment>
<sequence>MALWVGWALGGVLMLIGGIFALLNPFGASLAAVTLAGWAFLLGGALQLFAVFQSQGWGSRLWALVLAIALLWLGLSLLVHPLAGMITLSFVVAISFIASGIGKAMMAFSLVDRRAFWTFILSGAISVLFGIYILATFQASAATILGILLGVDLISTGITFCVFAYYLRDNPALKAE</sequence>
<dbReference type="Proteomes" id="UP000193926">
    <property type="component" value="Unassembled WGS sequence"/>
</dbReference>
<reference evidence="2 3" key="1">
    <citation type="submission" date="2014-03" db="EMBL/GenBank/DDBJ databases">
        <title>The draft genome sequence of Marivita geojedonensis KCTC 23882.</title>
        <authorList>
            <person name="Lai Q."/>
            <person name="Shao Z."/>
        </authorList>
    </citation>
    <scope>NUCLEOTIDE SEQUENCE [LARGE SCALE GENOMIC DNA]</scope>
    <source>
        <strain evidence="2 3">DPG-138</strain>
    </source>
</reference>
<protein>
    <recommendedName>
        <fullName evidence="4">HdeD protein</fullName>
    </recommendedName>
</protein>
<evidence type="ECO:0000313" key="2">
    <source>
        <dbReference type="EMBL" id="OSQ42363.1"/>
    </source>
</evidence>
<keyword evidence="1" id="KW-0812">Transmembrane</keyword>
<dbReference type="GO" id="GO:0005886">
    <property type="term" value="C:plasma membrane"/>
    <property type="evidence" value="ECO:0007669"/>
    <property type="project" value="TreeGrafter"/>
</dbReference>